<evidence type="ECO:0000313" key="2">
    <source>
        <dbReference type="Proteomes" id="UP000075714"/>
    </source>
</evidence>
<comment type="caution">
    <text evidence="1">The sequence shown here is derived from an EMBL/GenBank/DDBJ whole genome shotgun (WGS) entry which is preliminary data.</text>
</comment>
<sequence length="370" mass="40038">MLLPSRKHLREALCSGFTSATGCAPDEVDTYLAKADQSEFTVKGETADLMAKPLSLTFSTTVARGATYILETLGNKQLVVREKEGRLEAVWDTPTYTIRLGASTANAQKATAQSWIAQQISNKTLGRLHPRSARVKVTGAIGGHDTKPHAVLTHMLKEAGQAILDGASEDPCRQLEELFSSPVVGTLDVHLEPVSSRPGSEFIGHWRSEAAANAIKKVGQLLLETPTAWLKITSLDAYPDGDTTTSEQRAAWSETGVLVKLQSSPGGINGTYAREFADAMFTSSSGGYNRLVRNSAYTFARCDPDRLACLQNALQQRQNSGILLPTFVGRDGEAYGHHELEGDEVLEILYYVPSSGGTPGKLMRTAGRWQ</sequence>
<dbReference type="PROSITE" id="PS51257">
    <property type="entry name" value="PROKAR_LIPOPROTEIN"/>
    <property type="match status" value="1"/>
</dbReference>
<dbReference type="Proteomes" id="UP000075714">
    <property type="component" value="Unassembled WGS sequence"/>
</dbReference>
<dbReference type="EMBL" id="LSYV01000966">
    <property type="protein sequence ID" value="KXZ41018.1"/>
    <property type="molecule type" value="Genomic_DNA"/>
</dbReference>
<evidence type="ECO:0000313" key="1">
    <source>
        <dbReference type="EMBL" id="KXZ41018.1"/>
    </source>
</evidence>
<gene>
    <name evidence="1" type="ORF">GPECTOR_971g236</name>
</gene>
<organism evidence="1 2">
    <name type="scientific">Gonium pectorale</name>
    <name type="common">Green alga</name>
    <dbReference type="NCBI Taxonomy" id="33097"/>
    <lineage>
        <taxon>Eukaryota</taxon>
        <taxon>Viridiplantae</taxon>
        <taxon>Chlorophyta</taxon>
        <taxon>core chlorophytes</taxon>
        <taxon>Chlorophyceae</taxon>
        <taxon>CS clade</taxon>
        <taxon>Chlamydomonadales</taxon>
        <taxon>Volvocaceae</taxon>
        <taxon>Gonium</taxon>
    </lineage>
</organism>
<reference evidence="2" key="1">
    <citation type="journal article" date="2016" name="Nat. Commun.">
        <title>The Gonium pectorale genome demonstrates co-option of cell cycle regulation during the evolution of multicellularity.</title>
        <authorList>
            <person name="Hanschen E.R."/>
            <person name="Marriage T.N."/>
            <person name="Ferris P.J."/>
            <person name="Hamaji T."/>
            <person name="Toyoda A."/>
            <person name="Fujiyama A."/>
            <person name="Neme R."/>
            <person name="Noguchi H."/>
            <person name="Minakuchi Y."/>
            <person name="Suzuki M."/>
            <person name="Kawai-Toyooka H."/>
            <person name="Smith D.R."/>
            <person name="Sparks H."/>
            <person name="Anderson J."/>
            <person name="Bakaric R."/>
            <person name="Luria V."/>
            <person name="Karger A."/>
            <person name="Kirschner M.W."/>
            <person name="Durand P.M."/>
            <person name="Michod R.E."/>
            <person name="Nozaki H."/>
            <person name="Olson B.J."/>
        </authorList>
    </citation>
    <scope>NUCLEOTIDE SEQUENCE [LARGE SCALE GENOMIC DNA]</scope>
    <source>
        <strain evidence="2">NIES-2863</strain>
    </source>
</reference>
<keyword evidence="2" id="KW-1185">Reference proteome</keyword>
<name>A0A150FTX0_GONPE</name>
<dbReference type="AlphaFoldDB" id="A0A150FTX0"/>
<dbReference type="OrthoDB" id="563275at2759"/>
<accession>A0A150FTX0</accession>
<protein>
    <submittedName>
        <fullName evidence="1">Uncharacterized protein</fullName>
    </submittedName>
</protein>
<proteinExistence type="predicted"/>